<dbReference type="BioCyc" id="CNIT1237085:G1324-1003-MONOMER"/>
<dbReference type="AlphaFoldDB" id="K0IIM6"/>
<dbReference type="EMBL" id="CP002408">
    <property type="protein sequence ID" value="AFU57947.1"/>
    <property type="molecule type" value="Genomic_DNA"/>
</dbReference>
<protein>
    <submittedName>
        <fullName evidence="1">Uncharacterized protein</fullName>
    </submittedName>
</protein>
<sequence length="69" mass="8122">MNLLMPKIKQQIIEDMTKAGLRLDDKTAYYSLAQIRDYLHLIFGEDVAELLADVLRNTLEKTRQFEKHD</sequence>
<proteinExistence type="predicted"/>
<keyword evidence="2" id="KW-1185">Reference proteome</keyword>
<evidence type="ECO:0000313" key="2">
    <source>
        <dbReference type="Proteomes" id="UP000008037"/>
    </source>
</evidence>
<dbReference type="InParanoid" id="K0IIM6"/>
<gene>
    <name evidence="1" type="ordered locus">Ngar_c10050</name>
</gene>
<dbReference type="KEGG" id="nga:Ngar_c10050"/>
<evidence type="ECO:0000313" key="1">
    <source>
        <dbReference type="EMBL" id="AFU57947.1"/>
    </source>
</evidence>
<accession>K0IIM6</accession>
<name>K0IIM6_NITGG</name>
<dbReference type="HOGENOM" id="CLU_2766233_0_0_2"/>
<reference evidence="1 2" key="1">
    <citation type="journal article" date="2012" name="Environ. Microbiol.">
        <title>The genome of the ammonia-oxidizing Candidatus Nitrososphaera gargensis: insights into metabolic versatility and environmental adaptations.</title>
        <authorList>
            <person name="Spang A."/>
            <person name="Poehlein A."/>
            <person name="Offre P."/>
            <person name="Zumbragel S."/>
            <person name="Haider S."/>
            <person name="Rychlik N."/>
            <person name="Nowka B."/>
            <person name="Schmeisser C."/>
            <person name="Lebedeva E.V."/>
            <person name="Rattei T."/>
            <person name="Bohm C."/>
            <person name="Schmid M."/>
            <person name="Galushko A."/>
            <person name="Hatzenpichler R."/>
            <person name="Weinmaier T."/>
            <person name="Daniel R."/>
            <person name="Schleper C."/>
            <person name="Spieck E."/>
            <person name="Streit W."/>
            <person name="Wagner M."/>
        </authorList>
    </citation>
    <scope>NUCLEOTIDE SEQUENCE [LARGE SCALE GENOMIC DNA]</scope>
    <source>
        <strain evidence="2">Ga9.2</strain>
    </source>
</reference>
<organism evidence="1 2">
    <name type="scientific">Nitrososphaera gargensis (strain Ga9.2)</name>
    <dbReference type="NCBI Taxonomy" id="1237085"/>
    <lineage>
        <taxon>Archaea</taxon>
        <taxon>Nitrososphaerota</taxon>
        <taxon>Nitrososphaeria</taxon>
        <taxon>Nitrososphaerales</taxon>
        <taxon>Nitrososphaeraceae</taxon>
        <taxon>Nitrososphaera</taxon>
    </lineage>
</organism>
<dbReference type="Proteomes" id="UP000008037">
    <property type="component" value="Chromosome"/>
</dbReference>